<feature type="region of interest" description="Disordered" evidence="1">
    <location>
        <begin position="82"/>
        <end position="116"/>
    </location>
</feature>
<protein>
    <submittedName>
        <fullName evidence="2">Uncharacterized protein</fullName>
    </submittedName>
</protein>
<gene>
    <name evidence="2" type="ORF">Dsi01nite_112510</name>
</gene>
<keyword evidence="3" id="KW-1185">Reference proteome</keyword>
<organism evidence="2 3">
    <name type="scientific">Dactylosporangium siamense</name>
    <dbReference type="NCBI Taxonomy" id="685454"/>
    <lineage>
        <taxon>Bacteria</taxon>
        <taxon>Bacillati</taxon>
        <taxon>Actinomycetota</taxon>
        <taxon>Actinomycetes</taxon>
        <taxon>Micromonosporales</taxon>
        <taxon>Micromonosporaceae</taxon>
        <taxon>Dactylosporangium</taxon>
    </lineage>
</organism>
<comment type="caution">
    <text evidence="2">The sequence shown here is derived from an EMBL/GenBank/DDBJ whole genome shotgun (WGS) entry which is preliminary data.</text>
</comment>
<name>A0A919Q3I5_9ACTN</name>
<reference evidence="2" key="1">
    <citation type="submission" date="2021-01" db="EMBL/GenBank/DDBJ databases">
        <title>Whole genome shotgun sequence of Dactylosporangium siamense NBRC 106093.</title>
        <authorList>
            <person name="Komaki H."/>
            <person name="Tamura T."/>
        </authorList>
    </citation>
    <scope>NUCLEOTIDE SEQUENCE</scope>
    <source>
        <strain evidence="2">NBRC 106093</strain>
    </source>
</reference>
<evidence type="ECO:0000313" key="2">
    <source>
        <dbReference type="EMBL" id="GIG53210.1"/>
    </source>
</evidence>
<feature type="compositionally biased region" description="Polar residues" evidence="1">
    <location>
        <begin position="107"/>
        <end position="116"/>
    </location>
</feature>
<dbReference type="AlphaFoldDB" id="A0A919Q3I5"/>
<sequence>MTRRNLLWCNEKTQNPGMKVVLSQINFTWGSAPTMSVTYTATLPVRDETMDFLAGLLTAERARRGTLNGWTFLKVLAGWSLTTSNGAPEPPVRPTGSGVHRAERSKSCSTMRSTDS</sequence>
<accession>A0A919Q3I5</accession>
<evidence type="ECO:0000256" key="1">
    <source>
        <dbReference type="SAM" id="MobiDB-lite"/>
    </source>
</evidence>
<dbReference type="EMBL" id="BONQ01000223">
    <property type="protein sequence ID" value="GIG53210.1"/>
    <property type="molecule type" value="Genomic_DNA"/>
</dbReference>
<dbReference type="Proteomes" id="UP000660611">
    <property type="component" value="Unassembled WGS sequence"/>
</dbReference>
<proteinExistence type="predicted"/>
<evidence type="ECO:0000313" key="3">
    <source>
        <dbReference type="Proteomes" id="UP000660611"/>
    </source>
</evidence>